<dbReference type="InterPro" id="IPR020546">
    <property type="entry name" value="ATP_synth_F1_dsu/esu_N"/>
</dbReference>
<evidence type="ECO:0000256" key="1">
    <source>
        <dbReference type="ARBA" id="ARBA00004202"/>
    </source>
</evidence>
<dbReference type="GO" id="GO:0046933">
    <property type="term" value="F:proton-transporting ATP synthase activity, rotational mechanism"/>
    <property type="evidence" value="ECO:0007669"/>
    <property type="project" value="InterPro"/>
</dbReference>
<evidence type="ECO:0000256" key="6">
    <source>
        <dbReference type="ARBA" id="ARBA00023196"/>
    </source>
</evidence>
<keyword evidence="11" id="KW-1185">Reference proteome</keyword>
<comment type="subcellular location">
    <subcellularLocation>
        <location evidence="1">Cell membrane</location>
        <topology evidence="1">Peripheral membrane protein</topology>
    </subcellularLocation>
</comment>
<dbReference type="GO" id="GO:0045259">
    <property type="term" value="C:proton-transporting ATP synthase complex"/>
    <property type="evidence" value="ECO:0007669"/>
    <property type="project" value="UniProtKB-KW"/>
</dbReference>
<dbReference type="Gene3D" id="2.60.15.10">
    <property type="entry name" value="F0F1 ATP synthase delta/epsilon subunit, N-terminal"/>
    <property type="match status" value="1"/>
</dbReference>
<dbReference type="InterPro" id="IPR001469">
    <property type="entry name" value="ATP_synth_F1_dsu/esu"/>
</dbReference>
<dbReference type="NCBIfam" id="NF009977">
    <property type="entry name" value="PRK13442.1"/>
    <property type="match status" value="1"/>
</dbReference>
<evidence type="ECO:0000313" key="10">
    <source>
        <dbReference type="EMBL" id="TLP75332.1"/>
    </source>
</evidence>
<comment type="similarity">
    <text evidence="2 8">Belongs to the ATPase epsilon chain family.</text>
</comment>
<dbReference type="AlphaFoldDB" id="A0A5R9A9A0"/>
<evidence type="ECO:0000256" key="5">
    <source>
        <dbReference type="ARBA" id="ARBA00023136"/>
    </source>
</evidence>
<accession>A0A5R9A9A0</accession>
<dbReference type="InterPro" id="IPR036771">
    <property type="entry name" value="ATPsynth_dsu/esu_N"/>
</dbReference>
<proteinExistence type="inferred from homology"/>
<keyword evidence="5" id="KW-0472">Membrane</keyword>
<dbReference type="CDD" id="cd12152">
    <property type="entry name" value="F1-ATPase_delta"/>
    <property type="match status" value="1"/>
</dbReference>
<dbReference type="Proteomes" id="UP000306544">
    <property type="component" value="Unassembled WGS sequence"/>
</dbReference>
<reference evidence="10 11" key="1">
    <citation type="submission" date="2019-05" db="EMBL/GenBank/DDBJ databases">
        <title>Nesterenkonia sp. GY239, isolated from the Southern Atlantic Ocean.</title>
        <authorList>
            <person name="Zhang G."/>
        </authorList>
    </citation>
    <scope>NUCLEOTIDE SEQUENCE [LARGE SCALE GENOMIC DNA]</scope>
    <source>
        <strain evidence="10 11">GY239</strain>
    </source>
</reference>
<protein>
    <submittedName>
        <fullName evidence="10">F0F1 ATP synthase subunit epsilon</fullName>
    </submittedName>
</protein>
<name>A0A5R9A9A0_9MICC</name>
<organism evidence="10 11">
    <name type="scientific">Nesterenkonia sphaerica</name>
    <dbReference type="NCBI Taxonomy" id="1804988"/>
    <lineage>
        <taxon>Bacteria</taxon>
        <taxon>Bacillati</taxon>
        <taxon>Actinomycetota</taxon>
        <taxon>Actinomycetes</taxon>
        <taxon>Micrococcales</taxon>
        <taxon>Micrococcaceae</taxon>
        <taxon>Nesterenkonia</taxon>
    </lineage>
</organism>
<evidence type="ECO:0000256" key="4">
    <source>
        <dbReference type="ARBA" id="ARBA00023065"/>
    </source>
</evidence>
<comment type="caution">
    <text evidence="10">The sequence shown here is derived from an EMBL/GenBank/DDBJ whole genome shotgun (WGS) entry which is preliminary data.</text>
</comment>
<feature type="domain" description="ATP synthase F1 complex delta/epsilon subunit N-terminal" evidence="9">
    <location>
        <begin position="4"/>
        <end position="83"/>
    </location>
</feature>
<evidence type="ECO:0000256" key="7">
    <source>
        <dbReference type="ARBA" id="ARBA00023310"/>
    </source>
</evidence>
<keyword evidence="4 8" id="KW-0406">Ion transport</keyword>
<dbReference type="GO" id="GO:0005886">
    <property type="term" value="C:plasma membrane"/>
    <property type="evidence" value="ECO:0007669"/>
    <property type="project" value="UniProtKB-SubCell"/>
</dbReference>
<evidence type="ECO:0000313" key="11">
    <source>
        <dbReference type="Proteomes" id="UP000306544"/>
    </source>
</evidence>
<keyword evidence="3 8" id="KW-0813">Transport</keyword>
<keyword evidence="6 8" id="KW-0139">CF(1)</keyword>
<dbReference type="PANTHER" id="PTHR13822:SF10">
    <property type="entry name" value="ATP SYNTHASE EPSILON CHAIN, CHLOROPLASTIC"/>
    <property type="match status" value="1"/>
</dbReference>
<dbReference type="NCBIfam" id="TIGR01216">
    <property type="entry name" value="ATP_synt_epsi"/>
    <property type="match status" value="1"/>
</dbReference>
<keyword evidence="7 8" id="KW-0066">ATP synthesis</keyword>
<sequence length="87" mass="8979">MATLDVQVVAADHAVWSGEARSLTGRTVEGDIGILPGHSPVLALLAQGDLTIEPVEGDTVKAYVKGGFFSVDADKVTVVADEADVTD</sequence>
<dbReference type="Pfam" id="PF02823">
    <property type="entry name" value="ATP-synt_DE_N"/>
    <property type="match status" value="1"/>
</dbReference>
<gene>
    <name evidence="10" type="ORF">FEF27_08440</name>
</gene>
<dbReference type="EMBL" id="VAWA01000009">
    <property type="protein sequence ID" value="TLP75332.1"/>
    <property type="molecule type" value="Genomic_DNA"/>
</dbReference>
<evidence type="ECO:0000256" key="3">
    <source>
        <dbReference type="ARBA" id="ARBA00022448"/>
    </source>
</evidence>
<dbReference type="PANTHER" id="PTHR13822">
    <property type="entry name" value="ATP SYNTHASE DELTA/EPSILON CHAIN"/>
    <property type="match status" value="1"/>
</dbReference>
<dbReference type="OrthoDB" id="9791445at2"/>
<evidence type="ECO:0000256" key="2">
    <source>
        <dbReference type="ARBA" id="ARBA00005712"/>
    </source>
</evidence>
<evidence type="ECO:0000256" key="8">
    <source>
        <dbReference type="RuleBase" id="RU003656"/>
    </source>
</evidence>
<comment type="subunit">
    <text evidence="8">F-type ATPases have 2 components, CF(1) - the catalytic core - and CF(0) - the membrane proton channel. CF(1) has five subunits: alpha(3), beta(3), gamma(1), delta(1), epsilon(1). CF(0) has three main subunits: a, b and c.</text>
</comment>
<dbReference type="RefSeq" id="WP_138170416.1">
    <property type="nucleotide sequence ID" value="NZ_VAWA01000009.1"/>
</dbReference>
<dbReference type="SUPFAM" id="SSF51344">
    <property type="entry name" value="Epsilon subunit of F1F0-ATP synthase N-terminal domain"/>
    <property type="match status" value="1"/>
</dbReference>
<evidence type="ECO:0000259" key="9">
    <source>
        <dbReference type="Pfam" id="PF02823"/>
    </source>
</evidence>